<evidence type="ECO:0000313" key="3">
    <source>
        <dbReference type="Proteomes" id="UP001458880"/>
    </source>
</evidence>
<gene>
    <name evidence="2" type="ORF">QE152_g1633</name>
</gene>
<dbReference type="Pfam" id="PF10545">
    <property type="entry name" value="MADF_DNA_bdg"/>
    <property type="match status" value="1"/>
</dbReference>
<dbReference type="InterPro" id="IPR006578">
    <property type="entry name" value="MADF-dom"/>
</dbReference>
<proteinExistence type="predicted"/>
<name>A0AAW1NAJ5_POPJA</name>
<comment type="caution">
    <text evidence="2">The sequence shown here is derived from an EMBL/GenBank/DDBJ whole genome shotgun (WGS) entry which is preliminary data.</text>
</comment>
<feature type="domain" description="MADF" evidence="1">
    <location>
        <begin position="6"/>
        <end position="98"/>
    </location>
</feature>
<reference evidence="2 3" key="1">
    <citation type="journal article" date="2024" name="BMC Genomics">
        <title>De novo assembly and annotation of Popillia japonica's genome with initial clues to its potential as an invasive pest.</title>
        <authorList>
            <person name="Cucini C."/>
            <person name="Boschi S."/>
            <person name="Funari R."/>
            <person name="Cardaioli E."/>
            <person name="Iannotti N."/>
            <person name="Marturano G."/>
            <person name="Paoli F."/>
            <person name="Bruttini M."/>
            <person name="Carapelli A."/>
            <person name="Frati F."/>
            <person name="Nardi F."/>
        </authorList>
    </citation>
    <scope>NUCLEOTIDE SEQUENCE [LARGE SCALE GENOMIC DNA]</scope>
    <source>
        <strain evidence="2">DMR45628</strain>
    </source>
</reference>
<dbReference type="EMBL" id="JASPKY010000009">
    <property type="protein sequence ID" value="KAK9754234.1"/>
    <property type="molecule type" value="Genomic_DNA"/>
</dbReference>
<keyword evidence="3" id="KW-1185">Reference proteome</keyword>
<protein>
    <submittedName>
        <fullName evidence="2">Alcohol dehydrogenase transcription factor Myb/SANT-like</fullName>
    </submittedName>
</protein>
<dbReference type="PROSITE" id="PS51029">
    <property type="entry name" value="MADF"/>
    <property type="match status" value="1"/>
</dbReference>
<evidence type="ECO:0000259" key="1">
    <source>
        <dbReference type="PROSITE" id="PS51029"/>
    </source>
</evidence>
<dbReference type="AlphaFoldDB" id="A0AAW1NAJ5"/>
<accession>A0AAW1NAJ5</accession>
<sequence length="164" mass="19027">MDDVELLINAVRIRPSLWDKNIDSYKDRNEVTRNWRKICESLNADFGKLSVPDQKKNALSLRARGAPLTYNLTRSRTRERFTALPNAVNIQFNKIKNARAIHSITEHYTARFFLIYGQAVTSSLSLRTRGAPLTYNLTRSRTRERFTALPNTIQQDFSSFMDKQ</sequence>
<dbReference type="Proteomes" id="UP001458880">
    <property type="component" value="Unassembled WGS sequence"/>
</dbReference>
<evidence type="ECO:0000313" key="2">
    <source>
        <dbReference type="EMBL" id="KAK9754234.1"/>
    </source>
</evidence>
<organism evidence="2 3">
    <name type="scientific">Popillia japonica</name>
    <name type="common">Japanese beetle</name>
    <dbReference type="NCBI Taxonomy" id="7064"/>
    <lineage>
        <taxon>Eukaryota</taxon>
        <taxon>Metazoa</taxon>
        <taxon>Ecdysozoa</taxon>
        <taxon>Arthropoda</taxon>
        <taxon>Hexapoda</taxon>
        <taxon>Insecta</taxon>
        <taxon>Pterygota</taxon>
        <taxon>Neoptera</taxon>
        <taxon>Endopterygota</taxon>
        <taxon>Coleoptera</taxon>
        <taxon>Polyphaga</taxon>
        <taxon>Scarabaeiformia</taxon>
        <taxon>Scarabaeidae</taxon>
        <taxon>Rutelinae</taxon>
        <taxon>Popillia</taxon>
    </lineage>
</organism>